<name>A0A2N5VXQ5_9BASI</name>
<gene>
    <name evidence="1" type="ORF">PCANC_03688</name>
</gene>
<sequence length="254" mass="28989">MDWNRFSAGLWLLIFVGYHRAFTTFGRLTPNGSPERFYFPLVGGDLEEESSAVRKEIGSSSTGFFSKLLPKLKGKWLMGSDEQDLAISGKQEEKLKTWIKMIYQPIPKGVTSVAQLFLEDVELDYMRPPEVFDSLCNKLKAARKLSEQFLKEAKGEPNPQLSEEMMKRIEKVMQQLSKLPDQGSIQDEVKILIFCKALAQITAVNQPSAHLITTLENTCKEYIKTRLDAYITFSPNQNIRLLFSILQKLWASKV</sequence>
<dbReference type="AlphaFoldDB" id="A0A2N5VXQ5"/>
<accession>A0A2N5VXQ5</accession>
<evidence type="ECO:0000313" key="1">
    <source>
        <dbReference type="EMBL" id="PLW54746.1"/>
    </source>
</evidence>
<organism evidence="1 2">
    <name type="scientific">Puccinia coronata f. sp. avenae</name>
    <dbReference type="NCBI Taxonomy" id="200324"/>
    <lineage>
        <taxon>Eukaryota</taxon>
        <taxon>Fungi</taxon>
        <taxon>Dikarya</taxon>
        <taxon>Basidiomycota</taxon>
        <taxon>Pucciniomycotina</taxon>
        <taxon>Pucciniomycetes</taxon>
        <taxon>Pucciniales</taxon>
        <taxon>Pucciniaceae</taxon>
        <taxon>Puccinia</taxon>
    </lineage>
</organism>
<protein>
    <submittedName>
        <fullName evidence="1">Uncharacterized protein</fullName>
    </submittedName>
</protein>
<evidence type="ECO:0000313" key="2">
    <source>
        <dbReference type="Proteomes" id="UP000235388"/>
    </source>
</evidence>
<dbReference type="OrthoDB" id="2503293at2759"/>
<dbReference type="Proteomes" id="UP000235388">
    <property type="component" value="Unassembled WGS sequence"/>
</dbReference>
<comment type="caution">
    <text evidence="1">The sequence shown here is derived from an EMBL/GenBank/DDBJ whole genome shotgun (WGS) entry which is preliminary data.</text>
</comment>
<dbReference type="EMBL" id="PGCJ01000041">
    <property type="protein sequence ID" value="PLW54746.1"/>
    <property type="molecule type" value="Genomic_DNA"/>
</dbReference>
<keyword evidence="2" id="KW-1185">Reference proteome</keyword>
<reference evidence="1 2" key="1">
    <citation type="submission" date="2017-11" db="EMBL/GenBank/DDBJ databases">
        <title>De novo assembly and phasing of dikaryotic genomes from two isolates of Puccinia coronata f. sp. avenae, the causal agent of oat crown rust.</title>
        <authorList>
            <person name="Miller M.E."/>
            <person name="Zhang Y."/>
            <person name="Omidvar V."/>
            <person name="Sperschneider J."/>
            <person name="Schwessinger B."/>
            <person name="Raley C."/>
            <person name="Palmer J.M."/>
            <person name="Garnica D."/>
            <person name="Upadhyaya N."/>
            <person name="Rathjen J."/>
            <person name="Taylor J.M."/>
            <person name="Park R.F."/>
            <person name="Dodds P.N."/>
            <person name="Hirsch C.D."/>
            <person name="Kianian S.F."/>
            <person name="Figueroa M."/>
        </authorList>
    </citation>
    <scope>NUCLEOTIDE SEQUENCE [LARGE SCALE GENOMIC DNA]</scope>
    <source>
        <strain evidence="1">12NC29</strain>
    </source>
</reference>
<proteinExistence type="predicted"/>